<dbReference type="InterPro" id="IPR012292">
    <property type="entry name" value="Globin/Proto"/>
</dbReference>
<dbReference type="Gene3D" id="1.10.490.10">
    <property type="entry name" value="Globins"/>
    <property type="match status" value="1"/>
</dbReference>
<dbReference type="Pfam" id="PF00015">
    <property type="entry name" value="MCPsignal"/>
    <property type="match status" value="1"/>
</dbReference>
<dbReference type="PANTHER" id="PTHR32089">
    <property type="entry name" value="METHYL-ACCEPTING CHEMOTAXIS PROTEIN MCPB"/>
    <property type="match status" value="1"/>
</dbReference>
<dbReference type="EMBL" id="JBHUER010000010">
    <property type="protein sequence ID" value="MFD1704212.1"/>
    <property type="molecule type" value="Genomic_DNA"/>
</dbReference>
<dbReference type="SUPFAM" id="SSF46458">
    <property type="entry name" value="Globin-like"/>
    <property type="match status" value="1"/>
</dbReference>
<evidence type="ECO:0000256" key="1">
    <source>
        <dbReference type="ARBA" id="ARBA00023224"/>
    </source>
</evidence>
<dbReference type="InterPro" id="IPR039379">
    <property type="entry name" value="Protoglobin_sensor_dom"/>
</dbReference>
<dbReference type="PROSITE" id="PS50111">
    <property type="entry name" value="CHEMOTAXIS_TRANSDUC_2"/>
    <property type="match status" value="1"/>
</dbReference>
<accession>A0ABW4K8U8</accession>
<feature type="domain" description="Methyl-accepting transducer" evidence="4">
    <location>
        <begin position="197"/>
        <end position="426"/>
    </location>
</feature>
<dbReference type="InterPro" id="IPR009050">
    <property type="entry name" value="Globin-like_sf"/>
</dbReference>
<organism evidence="5 6">
    <name type="scientific">Methylopila henanensis</name>
    <dbReference type="NCBI Taxonomy" id="873516"/>
    <lineage>
        <taxon>Bacteria</taxon>
        <taxon>Pseudomonadati</taxon>
        <taxon>Pseudomonadota</taxon>
        <taxon>Alphaproteobacteria</taxon>
        <taxon>Hyphomicrobiales</taxon>
        <taxon>Methylopilaceae</taxon>
        <taxon>Methylopila</taxon>
    </lineage>
</organism>
<dbReference type="Pfam" id="PF11563">
    <property type="entry name" value="Protoglobin"/>
    <property type="match status" value="1"/>
</dbReference>
<dbReference type="PRINTS" id="PR00260">
    <property type="entry name" value="CHEMTRNSDUCR"/>
</dbReference>
<dbReference type="SUPFAM" id="SSF58104">
    <property type="entry name" value="Methyl-accepting chemotaxis protein (MCP) signaling domain"/>
    <property type="match status" value="1"/>
</dbReference>
<evidence type="ECO:0000313" key="6">
    <source>
        <dbReference type="Proteomes" id="UP001597308"/>
    </source>
</evidence>
<sequence>MRMMDDGHPGGGAGDANARLAFLQLDATAKADLGAAWTVVEPHLSDILDGFYRHLLGQPELAQRIRGNEPRLKSAQAGHWARLFSGAFDAAYFDGARRIGMAHVRIGLEPRWYIGGYAYVQDRMFHAIGRSSRFSGDRAARMMRAIAKAVMLDMELAISTYQDKIMGDLAAKNAAIEAAIDEFDRAVGASLTEMAGASSRMTATAATLEQAAAATDSRSDAVAGAAADTAAIVRSSAAATEELAASIREISGQAKRWLEAAQQASTEATRTSGTIAELAETTDRIGSVVGMISSIAAQTNLLALNATIEAARAGDAGRGFAVVAAEVKSLARQTAEATDEITSQIAAVQNSTRASVGDIARILDTISEIAVVAGSISAAVEQQEAATQEIASNAHGAAGHTGEVSASIMVVKQSNEATTSASADVRAVAGDVKLRVDEIEAKVQDFFRKVRAA</sequence>
<dbReference type="InterPro" id="IPR004090">
    <property type="entry name" value="Chemotax_Me-accpt_rcpt"/>
</dbReference>
<proteinExistence type="inferred from homology"/>
<keyword evidence="1 3" id="KW-0807">Transducer</keyword>
<name>A0ABW4K8U8_9HYPH</name>
<evidence type="ECO:0000259" key="4">
    <source>
        <dbReference type="PROSITE" id="PS50111"/>
    </source>
</evidence>
<dbReference type="PANTHER" id="PTHR32089:SF112">
    <property type="entry name" value="LYSOZYME-LIKE PROTEIN-RELATED"/>
    <property type="match status" value="1"/>
</dbReference>
<dbReference type="InterPro" id="IPR004089">
    <property type="entry name" value="MCPsignal_dom"/>
</dbReference>
<comment type="caution">
    <text evidence="5">The sequence shown here is derived from an EMBL/GenBank/DDBJ whole genome shotgun (WGS) entry which is preliminary data.</text>
</comment>
<protein>
    <submittedName>
        <fullName evidence="5">Protoglobin domain-containing protein</fullName>
    </submittedName>
</protein>
<keyword evidence="6" id="KW-1185">Reference proteome</keyword>
<dbReference type="SMART" id="SM00283">
    <property type="entry name" value="MA"/>
    <property type="match status" value="1"/>
</dbReference>
<reference evidence="6" key="1">
    <citation type="journal article" date="2019" name="Int. J. Syst. Evol. Microbiol.">
        <title>The Global Catalogue of Microorganisms (GCM) 10K type strain sequencing project: providing services to taxonomists for standard genome sequencing and annotation.</title>
        <authorList>
            <consortium name="The Broad Institute Genomics Platform"/>
            <consortium name="The Broad Institute Genome Sequencing Center for Infectious Disease"/>
            <person name="Wu L."/>
            <person name="Ma J."/>
        </authorList>
    </citation>
    <scope>NUCLEOTIDE SEQUENCE [LARGE SCALE GENOMIC DNA]</scope>
    <source>
        <strain evidence="6">KCTC 23707</strain>
    </source>
</reference>
<evidence type="ECO:0000256" key="2">
    <source>
        <dbReference type="ARBA" id="ARBA00029447"/>
    </source>
</evidence>
<evidence type="ECO:0000256" key="3">
    <source>
        <dbReference type="PROSITE-ProRule" id="PRU00284"/>
    </source>
</evidence>
<dbReference type="Proteomes" id="UP001597308">
    <property type="component" value="Unassembled WGS sequence"/>
</dbReference>
<evidence type="ECO:0000313" key="5">
    <source>
        <dbReference type="EMBL" id="MFD1704212.1"/>
    </source>
</evidence>
<gene>
    <name evidence="5" type="ORF">ACFSCV_14495</name>
</gene>
<dbReference type="CDD" id="cd01068">
    <property type="entry name" value="globin_sensor"/>
    <property type="match status" value="1"/>
</dbReference>
<dbReference type="Gene3D" id="1.10.287.950">
    <property type="entry name" value="Methyl-accepting chemotaxis protein"/>
    <property type="match status" value="1"/>
</dbReference>
<comment type="similarity">
    <text evidence="2">Belongs to the methyl-accepting chemotaxis (MCP) protein family.</text>
</comment>
<dbReference type="InterPro" id="IPR044398">
    <property type="entry name" value="Globin-sensor_dom"/>
</dbReference>